<protein>
    <submittedName>
        <fullName evidence="1">5-methylcytosine-specific restriction enzyme subunit McrC</fullName>
    </submittedName>
</protein>
<evidence type="ECO:0000313" key="2">
    <source>
        <dbReference type="Proteomes" id="UP001226720"/>
    </source>
</evidence>
<proteinExistence type="predicted"/>
<organism evidence="1 2">
    <name type="scientific">Guptibacillus hwajinpoensis</name>
    <dbReference type="NCBI Taxonomy" id="208199"/>
    <lineage>
        <taxon>Bacteria</taxon>
        <taxon>Bacillati</taxon>
        <taxon>Bacillota</taxon>
        <taxon>Bacilli</taxon>
        <taxon>Bacillales</taxon>
        <taxon>Guptibacillaceae</taxon>
        <taxon>Guptibacillus</taxon>
    </lineage>
</organism>
<comment type="caution">
    <text evidence="1">The sequence shown here is derived from an EMBL/GenBank/DDBJ whole genome shotgun (WGS) entry which is preliminary data.</text>
</comment>
<dbReference type="InterPro" id="IPR019292">
    <property type="entry name" value="McrC"/>
</dbReference>
<sequence length="343" mass="41025">MDSIFKVPIRNVFCLISYAADMPELINQLSDVDEDIITYDFIARRFNQEAESLLNKGLRKDFINHVEETNRLRGRVLMNQSMSFIMENKPALVCEMDVYSINIQLNQIFKTTLESIYKNHFVSENVRNESFNIWKTVRDVNFINLDREIFQRIRFNRLTVKYKPIIHLARLLYELILLSHKSGEWDLFTAKLDDQSMNNLFEKFLYGFYQAEQDQYLVKSEKIHWKLEGNARYLPSMKTDVSMIHKKNKEKIIIDAKFYKNMFQQYYDKSSFHSHNLYQMFSYLMHQPNDMKVKGILIYPQNGYMVNETYKWNENVSVKVISINLDSSWNTIYQELLSEVTPF</sequence>
<dbReference type="RefSeq" id="WP_301551822.1">
    <property type="nucleotide sequence ID" value="NZ_JAQRMZ010000005.1"/>
</dbReference>
<evidence type="ECO:0000313" key="1">
    <source>
        <dbReference type="EMBL" id="MDQ0481078.1"/>
    </source>
</evidence>
<dbReference type="GeneID" id="301327367"/>
<accession>A0ABU0JVF7</accession>
<dbReference type="EMBL" id="JAUSWM010000001">
    <property type="protein sequence ID" value="MDQ0481078.1"/>
    <property type="molecule type" value="Genomic_DNA"/>
</dbReference>
<keyword evidence="2" id="KW-1185">Reference proteome</keyword>
<dbReference type="Pfam" id="PF10117">
    <property type="entry name" value="McrBC"/>
    <property type="match status" value="1"/>
</dbReference>
<dbReference type="PANTHER" id="PTHR38733:SF1">
    <property type="entry name" value="TYPE IV METHYL-DIRECTED RESTRICTION ENZYME ECOKMCRBC"/>
    <property type="match status" value="1"/>
</dbReference>
<name>A0ABU0JVF7_9BACL</name>
<dbReference type="PANTHER" id="PTHR38733">
    <property type="entry name" value="PROTEIN MCRC"/>
    <property type="match status" value="1"/>
</dbReference>
<reference evidence="1" key="1">
    <citation type="submission" date="2023-07" db="EMBL/GenBank/DDBJ databases">
        <title>Genomic Encyclopedia of Type Strains, Phase IV (KMG-IV): sequencing the most valuable type-strain genomes for metagenomic binning, comparative biology and taxonomic classification.</title>
        <authorList>
            <person name="Goeker M."/>
        </authorList>
    </citation>
    <scope>NUCLEOTIDE SEQUENCE [LARGE SCALE GENOMIC DNA]</scope>
    <source>
        <strain evidence="1">JSM 076093</strain>
    </source>
</reference>
<dbReference type="Proteomes" id="UP001226720">
    <property type="component" value="Unassembled WGS sequence"/>
</dbReference>
<gene>
    <name evidence="1" type="ORF">QO000_000031</name>
</gene>